<accession>A0ABQ3DIL5</accession>
<keyword evidence="2" id="KW-1185">Reference proteome</keyword>
<dbReference type="EMBL" id="BMVO01000003">
    <property type="protein sequence ID" value="GHA94523.1"/>
    <property type="molecule type" value="Genomic_DNA"/>
</dbReference>
<evidence type="ECO:0000313" key="2">
    <source>
        <dbReference type="Proteomes" id="UP000599437"/>
    </source>
</evidence>
<name>A0ABQ3DIL5_9ACTN</name>
<dbReference type="Proteomes" id="UP000599437">
    <property type="component" value="Unassembled WGS sequence"/>
</dbReference>
<gene>
    <name evidence="1" type="ORF">GCM10010346_16610</name>
</gene>
<evidence type="ECO:0000313" key="1">
    <source>
        <dbReference type="EMBL" id="GHA94523.1"/>
    </source>
</evidence>
<reference evidence="2" key="1">
    <citation type="journal article" date="2019" name="Int. J. Syst. Evol. Microbiol.">
        <title>The Global Catalogue of Microorganisms (GCM) 10K type strain sequencing project: providing services to taxonomists for standard genome sequencing and annotation.</title>
        <authorList>
            <consortium name="The Broad Institute Genomics Platform"/>
            <consortium name="The Broad Institute Genome Sequencing Center for Infectious Disease"/>
            <person name="Wu L."/>
            <person name="Ma J."/>
        </authorList>
    </citation>
    <scope>NUCLEOTIDE SEQUENCE [LARGE SCALE GENOMIC DNA]</scope>
    <source>
        <strain evidence="2">JCM 4737</strain>
    </source>
</reference>
<organism evidence="1 2">
    <name type="scientific">Streptomyces chryseus</name>
    <dbReference type="NCBI Taxonomy" id="68186"/>
    <lineage>
        <taxon>Bacteria</taxon>
        <taxon>Bacillati</taxon>
        <taxon>Actinomycetota</taxon>
        <taxon>Actinomycetes</taxon>
        <taxon>Kitasatosporales</taxon>
        <taxon>Streptomycetaceae</taxon>
        <taxon>Streptomyces</taxon>
    </lineage>
</organism>
<proteinExistence type="predicted"/>
<protein>
    <submittedName>
        <fullName evidence="1">Uncharacterized protein</fullName>
    </submittedName>
</protein>
<dbReference type="RefSeq" id="WP_138899516.1">
    <property type="nucleotide sequence ID" value="NZ_BMVO01000003.1"/>
</dbReference>
<comment type="caution">
    <text evidence="1">The sequence shown here is derived from an EMBL/GenBank/DDBJ whole genome shotgun (WGS) entry which is preliminary data.</text>
</comment>
<sequence>MTDTPTTPPPVDGPALIRTVDVGPFAIYFTNVNKAMGLRAHSHTGAVTVVYDTVGRHGYPSFATTNAALEARIHQLTRRVFKDATNEDIADRLFAHLDGYVDPEWEPWGGQYRLRAIHLDVIGVHDDIGHDNSTTRYTVARPHEQGAL</sequence>